<feature type="region of interest" description="Disordered" evidence="2">
    <location>
        <begin position="1733"/>
        <end position="1766"/>
    </location>
</feature>
<feature type="compositionally biased region" description="Polar residues" evidence="2">
    <location>
        <begin position="1267"/>
        <end position="1282"/>
    </location>
</feature>
<feature type="compositionally biased region" description="Basic residues" evidence="2">
    <location>
        <begin position="1086"/>
        <end position="1101"/>
    </location>
</feature>
<feature type="compositionally biased region" description="Basic and acidic residues" evidence="2">
    <location>
        <begin position="1572"/>
        <end position="1581"/>
    </location>
</feature>
<sequence length="1989" mass="234228">MTQCKNTNVKEIFIDLPDRVCILLRGIKFYDPLFCVKYYLVCCDGKFSIQMGINSGNCNTKNTSINFHNSNIGDVSTMNIFYSGMIEYDKKFENVSLATNTFLEWYEMYLENTLNFFMFIDSKFDTKTDLKLLEKKEIMNERRLCDVAKEHILKQYFLFDTTEEYENSENKFLTEKDSLQRFLMRRANQNSSESIIPVVNNRKIYKYIEECFKNAVSGYCVVRNKFFTEIFQKFTSNMEKMGKLRSLTLKSSFKSKCKRDDKGNNGNRNAIISAYISKYNCSKVSRKAKSICDFFGIDSDRKNLTLNDLVLHQLKSSFFKGCMDNNSICLETTNSMNPNIFEKLVINEDKKKSKTNEINEDKKNLNEGIIENIGNDNSIFCKIDESYDVDKSTKLTIGNIEDIDFKKNQDDEEKKIAKHLVIAEKIPKDIKRLEFLDDIPYKNKINDSTSIDEVKNLESVEKTDDLESKKTVEPYNNMKTIEKRKHDSNIVEKHENQSKKIKVDELLQEKEKNIVKLGSSVDFTDNAKKNMEKKRENLLTKAIFMNKEEFDLLLMNESKFLNETNTKNSSSFVCDENDEKGVVKRLDFYHQNDEMCDWQPDNKLVRDLDEELQEVKVENTDILDLEISSNIDDETEKTMEDNLLEKSIDLTKNQMNKINDENFGNEMDNTIKENVEKKTINSNIDNEIIKADNVIAGNRIDVFDIDTESETETDSSSDFHLPFEHTWKFKKTLELLDIPKEATQFAYEIKDKKYFCTLIVNDEAYFSELEATQEKAAESAFTMFLQSVNAQFFCDKKAMNQFLADFGDLSKCENKKRRSKKKKSKNRIKHVFGDKVVRNGDLNEDAAKNDDFDSSNLENLIQEKNDGNKISIDKTVLSGDKLVDENDFKRESIAANTYNTFDRNESDISNDNMKNNLISFDKNPEKLGDDSELIENKHEDTRNVKSNANTSKFTSILSQYVDVKKFSENLYDISDNRKLKNTEKKEKLQDFYLNISDQKIKEKDCFNTNKKNINDSSKIEDNIGAFLINDKGKINDNIDTIMINDKSKTLIDDIFCGENSDEIYKTISKYKIEQNTASLSKNNDKNKKRHKKGSSKHKKTQNLHTNTVEKDTKHIYKKLKGVIQDNTHVFAVNWYCRELCILFPEYMIEKQNDVFICTADFLNNKFSSKYFFKKDEAKEDVCKNIYNFVLMKEKKKEKSNSPHVSKNSDASKCASKLSGNKSTKDHMNFFEIKNLRSIKNYDFTCNEFTKDNVSDKNIELTNVERNSYSKLDQNENNAYNKHTTLKNDKNSNNKSELRNNPNKIQLFDEIYNDLYCERKMQADCNNKMKADRSIKLDHCHHREFIQNENRKNIDFEKYNNNDSDKSRILHRDFQNFDRNRYRYLMNSEYEHRKQNTYVFKNEFNESYNNFYKNNNNYIDLEKNHKDYRKFDLNDNNTVTHTEKNKVYEDTVQNTFKKFSRNQSTSRISVESINQQNSSPSNIYQSKKNSITSQSPDKNSGKSINAIENVFEYPRNINTIDSPYNYNFRYDNLCKQDSSLLNDLHQKYFQNKIKSNVSNPNFECKRRKYTANKSEKNSENHSDSTINTNNHQSFKYADNIYNNDRHYDYNGNNIYQNQHEADISNYLRTNTHNDNYKTIRNKELSPLSHRQKSDYHKLNILDSSDKKYKKSRMYPDDENINTYQDFYNLSKHKNISNTSSKYYQYHNNCKYNQPNNNPEYNNYYNRRDDEKYSTISDNKNHRKQTSGNSSSSPSYNNLAKNQPITFDRNYPHENISYSPSNTQHLYFTKKSVVSDKNIDNKTFLDNIYDRKSQNKDYSFNKYVPNKHIDLELYEIKNENRNNNSKNIIHESILNNYNIYDNESRLGSLKKHDNVNILLKKSHLNKDYDDDRTLNAFKFRNVDDKYHKINNYRENTYLKETKNIYNQNERYISSLIDNNSINTTDKYAKDSRRYSNMLYKRYSSSKNKQNNATDASSSPGKSKKFTYKDLI</sequence>
<dbReference type="InParanoid" id="J9D2K7"/>
<feature type="region of interest" description="Disordered" evidence="2">
    <location>
        <begin position="1267"/>
        <end position="1300"/>
    </location>
</feature>
<accession>J9D2K7</accession>
<feature type="region of interest" description="Disordered" evidence="2">
    <location>
        <begin position="1569"/>
        <end position="1590"/>
    </location>
</feature>
<dbReference type="EMBL" id="AFBI03000004">
    <property type="protein sequence ID" value="EJW01819.1"/>
    <property type="molecule type" value="Genomic_DNA"/>
</dbReference>
<evidence type="ECO:0000256" key="2">
    <source>
        <dbReference type="SAM" id="MobiDB-lite"/>
    </source>
</evidence>
<feature type="coiled-coil region" evidence="1">
    <location>
        <begin position="521"/>
        <end position="548"/>
    </location>
</feature>
<feature type="compositionally biased region" description="Basic and acidic residues" evidence="2">
    <location>
        <begin position="1285"/>
        <end position="1297"/>
    </location>
</feature>
<feature type="region of interest" description="Disordered" evidence="2">
    <location>
        <begin position="1078"/>
        <end position="1107"/>
    </location>
</feature>
<feature type="region of interest" description="Disordered" evidence="2">
    <location>
        <begin position="1197"/>
        <end position="1219"/>
    </location>
</feature>
<evidence type="ECO:0000256" key="1">
    <source>
        <dbReference type="SAM" id="Coils"/>
    </source>
</evidence>
<name>J9D2K7_EDHAE</name>
<dbReference type="VEuPathDB" id="MicrosporidiaDB:EDEG_00343"/>
<dbReference type="OrthoDB" id="2196367at2759"/>
<reference evidence="4" key="2">
    <citation type="submission" date="2015-07" db="EMBL/GenBank/DDBJ databases">
        <title>Contrasting host-pathogen interactions and genome evolution in two generalist and specialist microsporidian pathogens of mosquitoes.</title>
        <authorList>
            <consortium name="The Broad Institute Genomics Platform"/>
            <consortium name="The Broad Institute Genome Sequencing Center for Infectious Disease"/>
            <person name="Cuomo C.A."/>
            <person name="Sanscrainte N.D."/>
            <person name="Goldberg J.M."/>
            <person name="Heiman D."/>
            <person name="Young S."/>
            <person name="Zeng Q."/>
            <person name="Becnel J.J."/>
            <person name="Birren B.W."/>
        </authorList>
    </citation>
    <scope>NUCLEOTIDE SEQUENCE [LARGE SCALE GENOMIC DNA]</scope>
    <source>
        <strain evidence="4">USNM 41457</strain>
    </source>
</reference>
<proteinExistence type="predicted"/>
<evidence type="ECO:0000313" key="3">
    <source>
        <dbReference type="EMBL" id="EJW01819.1"/>
    </source>
</evidence>
<keyword evidence="1" id="KW-0175">Coiled coil</keyword>
<gene>
    <name evidence="3" type="ORF">EDEG_00343</name>
</gene>
<reference evidence="3 4" key="1">
    <citation type="submission" date="2011-08" db="EMBL/GenBank/DDBJ databases">
        <authorList>
            <person name="Liu Z.J."/>
            <person name="Shi F.L."/>
            <person name="Lu J.Q."/>
            <person name="Li M."/>
            <person name="Wang Z.L."/>
        </authorList>
    </citation>
    <scope>NUCLEOTIDE SEQUENCE [LARGE SCALE GENOMIC DNA]</scope>
    <source>
        <strain evidence="3 4">USNM 41457</strain>
    </source>
</reference>
<feature type="compositionally biased region" description="Polar residues" evidence="2">
    <location>
        <begin position="1486"/>
        <end position="1500"/>
    </location>
</feature>
<feature type="compositionally biased region" description="Low complexity" evidence="2">
    <location>
        <begin position="1471"/>
        <end position="1485"/>
    </location>
</feature>
<organism evidence="3 4">
    <name type="scientific">Edhazardia aedis (strain USNM 41457)</name>
    <name type="common">Microsporidian parasite</name>
    <dbReference type="NCBI Taxonomy" id="1003232"/>
    <lineage>
        <taxon>Eukaryota</taxon>
        <taxon>Fungi</taxon>
        <taxon>Fungi incertae sedis</taxon>
        <taxon>Microsporidia</taxon>
        <taxon>Edhazardia</taxon>
    </lineage>
</organism>
<protein>
    <submittedName>
        <fullName evidence="3">Uncharacterized protein</fullName>
    </submittedName>
</protein>
<feature type="compositionally biased region" description="Polar residues" evidence="2">
    <location>
        <begin position="1201"/>
        <end position="1210"/>
    </location>
</feature>
<dbReference type="HOGENOM" id="CLU_234122_0_0_1"/>
<feature type="compositionally biased region" description="Polar residues" evidence="2">
    <location>
        <begin position="1960"/>
        <end position="1978"/>
    </location>
</feature>
<comment type="caution">
    <text evidence="3">The sequence shown here is derived from an EMBL/GenBank/DDBJ whole genome shotgun (WGS) entry which is preliminary data.</text>
</comment>
<feature type="region of interest" description="Disordered" evidence="2">
    <location>
        <begin position="1960"/>
        <end position="1989"/>
    </location>
</feature>
<feature type="compositionally biased region" description="Low complexity" evidence="2">
    <location>
        <begin position="1745"/>
        <end position="1756"/>
    </location>
</feature>
<keyword evidence="4" id="KW-1185">Reference proteome</keyword>
<feature type="region of interest" description="Disordered" evidence="2">
    <location>
        <begin position="1462"/>
        <end position="1500"/>
    </location>
</feature>
<evidence type="ECO:0000313" key="4">
    <source>
        <dbReference type="Proteomes" id="UP000003163"/>
    </source>
</evidence>
<dbReference type="Proteomes" id="UP000003163">
    <property type="component" value="Unassembled WGS sequence"/>
</dbReference>